<evidence type="ECO:0000313" key="2">
    <source>
        <dbReference type="Proteomes" id="UP001157502"/>
    </source>
</evidence>
<gene>
    <name evidence="1" type="ORF">DPEC_G00238320</name>
</gene>
<organism evidence="1 2">
    <name type="scientific">Dallia pectoralis</name>
    <name type="common">Alaska blackfish</name>
    <dbReference type="NCBI Taxonomy" id="75939"/>
    <lineage>
        <taxon>Eukaryota</taxon>
        <taxon>Metazoa</taxon>
        <taxon>Chordata</taxon>
        <taxon>Craniata</taxon>
        <taxon>Vertebrata</taxon>
        <taxon>Euteleostomi</taxon>
        <taxon>Actinopterygii</taxon>
        <taxon>Neopterygii</taxon>
        <taxon>Teleostei</taxon>
        <taxon>Protacanthopterygii</taxon>
        <taxon>Esociformes</taxon>
        <taxon>Umbridae</taxon>
        <taxon>Dallia</taxon>
    </lineage>
</organism>
<sequence>MGEQNSSDQNSSDQNGTCDIHDGYLSPALAVLYSVICFFGLVSNVVTVFVFVLRKRSDSSMAVYMRHLAMADFLLVLCLPLRVHYHNKEGPFFLCKVVGVFFYINMYASIFFLSLISLDRYLKIIKPLWVMKIHRVRWSHRASFSIWIVLVLFMATFFITNDQRRDCDKICFHFHHRDLVGGVANISVVALFGVIFLLFVCFYVRITTKLRNMSLGNQNDKSKRRKSRVIRKTFVVPVIFTVCFLPYHLVRVPYVLAQMDVIVDLDSKQMLHTLNELTLILSAFNSCLDPVIYYFLSSTFRRAILCALHGQFKTLYAVSHRHNSINPSITEM</sequence>
<proteinExistence type="predicted"/>
<dbReference type="Proteomes" id="UP001157502">
    <property type="component" value="Chromosome 20"/>
</dbReference>
<accession>A0ACC2FYX8</accession>
<protein>
    <submittedName>
        <fullName evidence="1">Uncharacterized protein</fullName>
    </submittedName>
</protein>
<reference evidence="1" key="1">
    <citation type="submission" date="2021-05" db="EMBL/GenBank/DDBJ databases">
        <authorList>
            <person name="Pan Q."/>
            <person name="Jouanno E."/>
            <person name="Zahm M."/>
            <person name="Klopp C."/>
            <person name="Cabau C."/>
            <person name="Louis A."/>
            <person name="Berthelot C."/>
            <person name="Parey E."/>
            <person name="Roest Crollius H."/>
            <person name="Montfort J."/>
            <person name="Robinson-Rechavi M."/>
            <person name="Bouchez O."/>
            <person name="Lampietro C."/>
            <person name="Lopez Roques C."/>
            <person name="Donnadieu C."/>
            <person name="Postlethwait J."/>
            <person name="Bobe J."/>
            <person name="Dillon D."/>
            <person name="Chandos A."/>
            <person name="von Hippel F."/>
            <person name="Guiguen Y."/>
        </authorList>
    </citation>
    <scope>NUCLEOTIDE SEQUENCE</scope>
    <source>
        <strain evidence="1">YG-Jan2019</strain>
    </source>
</reference>
<dbReference type="EMBL" id="CM055747">
    <property type="protein sequence ID" value="KAJ7996562.1"/>
    <property type="molecule type" value="Genomic_DNA"/>
</dbReference>
<comment type="caution">
    <text evidence="1">The sequence shown here is derived from an EMBL/GenBank/DDBJ whole genome shotgun (WGS) entry which is preliminary data.</text>
</comment>
<keyword evidence="2" id="KW-1185">Reference proteome</keyword>
<evidence type="ECO:0000313" key="1">
    <source>
        <dbReference type="EMBL" id="KAJ7996562.1"/>
    </source>
</evidence>
<name>A0ACC2FYX8_DALPE</name>